<dbReference type="AlphaFoldDB" id="A0A9X2HQB2"/>
<gene>
    <name evidence="2" type="ORF">M9979_06410</name>
</gene>
<feature type="transmembrane region" description="Helical" evidence="1">
    <location>
        <begin position="104"/>
        <end position="126"/>
    </location>
</feature>
<name>A0A9X2HQB2_9SPHN</name>
<feature type="transmembrane region" description="Helical" evidence="1">
    <location>
        <begin position="67"/>
        <end position="92"/>
    </location>
</feature>
<accession>A0A9X2HQB2</accession>
<evidence type="ECO:0000256" key="1">
    <source>
        <dbReference type="SAM" id="Phobius"/>
    </source>
</evidence>
<organism evidence="2 3">
    <name type="scientific">Sphingomonas liriopis</name>
    <dbReference type="NCBI Taxonomy" id="2949094"/>
    <lineage>
        <taxon>Bacteria</taxon>
        <taxon>Pseudomonadati</taxon>
        <taxon>Pseudomonadota</taxon>
        <taxon>Alphaproteobacteria</taxon>
        <taxon>Sphingomonadales</taxon>
        <taxon>Sphingomonadaceae</taxon>
        <taxon>Sphingomonas</taxon>
    </lineage>
</organism>
<dbReference type="Pfam" id="PF15956">
    <property type="entry name" value="DUF4760"/>
    <property type="match status" value="1"/>
</dbReference>
<dbReference type="RefSeq" id="WP_254288506.1">
    <property type="nucleotide sequence ID" value="NZ_JAMLDY010000006.1"/>
</dbReference>
<protein>
    <submittedName>
        <fullName evidence="2">DUF4760 domain-containing protein</fullName>
    </submittedName>
</protein>
<sequence length="255" mass="28630">MYHEWAVQRSICHGILQGRAEAVFSTYTVDAIDQSAYRRMADDALTVVIRRRSAAKRYFRIRIKNPIWIGIAFATTFGALAFAAAVVLARWIDLANAQTYPIVGAMAGFCAIGVAAIGWGVSGWITHRTARSKLTMDVVAARFAQPAFNDALTAFNTIRREHHHVTSALVDHLAASPDENDRKALQGLRYLLNYFEFIAVGVTEGELDERIVAQTLRGNITYVYDTTALYILDLQAKNPRTLEHFTALRRHYREP</sequence>
<evidence type="ECO:0000313" key="3">
    <source>
        <dbReference type="Proteomes" id="UP001139486"/>
    </source>
</evidence>
<proteinExistence type="predicted"/>
<keyword evidence="3" id="KW-1185">Reference proteome</keyword>
<keyword evidence="1" id="KW-1133">Transmembrane helix</keyword>
<comment type="caution">
    <text evidence="2">The sequence shown here is derived from an EMBL/GenBank/DDBJ whole genome shotgun (WGS) entry which is preliminary data.</text>
</comment>
<reference evidence="2" key="1">
    <citation type="submission" date="2022-05" db="EMBL/GenBank/DDBJ databases">
        <title>Sphingomonas sp. strain RP10 Genome sequencing and assembly.</title>
        <authorList>
            <person name="Kim I."/>
        </authorList>
    </citation>
    <scope>NUCLEOTIDE SEQUENCE</scope>
    <source>
        <strain evidence="2">RP10</strain>
    </source>
</reference>
<keyword evidence="1" id="KW-0472">Membrane</keyword>
<evidence type="ECO:0000313" key="2">
    <source>
        <dbReference type="EMBL" id="MCP3734507.1"/>
    </source>
</evidence>
<dbReference type="EMBL" id="JAMLDY010000006">
    <property type="protein sequence ID" value="MCP3734507.1"/>
    <property type="molecule type" value="Genomic_DNA"/>
</dbReference>
<keyword evidence="1" id="KW-0812">Transmembrane</keyword>
<dbReference type="Proteomes" id="UP001139486">
    <property type="component" value="Unassembled WGS sequence"/>
</dbReference>
<dbReference type="InterPro" id="IPR031876">
    <property type="entry name" value="DUF4760"/>
</dbReference>